<organism evidence="4 5">
    <name type="scientific">Albugo candida</name>
    <dbReference type="NCBI Taxonomy" id="65357"/>
    <lineage>
        <taxon>Eukaryota</taxon>
        <taxon>Sar</taxon>
        <taxon>Stramenopiles</taxon>
        <taxon>Oomycota</taxon>
        <taxon>Peronosporomycetes</taxon>
        <taxon>Albuginales</taxon>
        <taxon>Albuginaceae</taxon>
        <taxon>Albugo</taxon>
    </lineage>
</organism>
<evidence type="ECO:0000256" key="1">
    <source>
        <dbReference type="PROSITE-ProRule" id="PRU00042"/>
    </source>
</evidence>
<keyword evidence="1" id="KW-0479">Metal-binding</keyword>
<accession>A0A024FW18</accession>
<evidence type="ECO:0000259" key="3">
    <source>
        <dbReference type="PROSITE" id="PS50157"/>
    </source>
</evidence>
<feature type="compositionally biased region" description="Basic residues" evidence="2">
    <location>
        <begin position="56"/>
        <end position="65"/>
    </location>
</feature>
<keyword evidence="5" id="KW-1185">Reference proteome</keyword>
<reference evidence="4 5" key="1">
    <citation type="submission" date="2012-05" db="EMBL/GenBank/DDBJ databases">
        <title>Recombination and specialization in a pathogen metapopulation.</title>
        <authorList>
            <person name="Gardiner A."/>
            <person name="Kemen E."/>
            <person name="Schultz-Larsen T."/>
            <person name="MacLean D."/>
            <person name="Van Oosterhout C."/>
            <person name="Jones J.D.G."/>
        </authorList>
    </citation>
    <scope>NUCLEOTIDE SEQUENCE [LARGE SCALE GENOMIC DNA]</scope>
    <source>
        <strain evidence="4 5">Ac Nc2</strain>
    </source>
</reference>
<dbReference type="OrthoDB" id="21530at2759"/>
<dbReference type="InParanoid" id="A0A024FW18"/>
<dbReference type="AlphaFoldDB" id="A0A024FW18"/>
<gene>
    <name evidence="4" type="ORF">BN9_118500</name>
</gene>
<dbReference type="InterPro" id="IPR013087">
    <property type="entry name" value="Znf_C2H2_type"/>
</dbReference>
<evidence type="ECO:0000256" key="2">
    <source>
        <dbReference type="SAM" id="MobiDB-lite"/>
    </source>
</evidence>
<feature type="region of interest" description="Disordered" evidence="2">
    <location>
        <begin position="167"/>
        <end position="187"/>
    </location>
</feature>
<keyword evidence="1" id="KW-0862">Zinc</keyword>
<dbReference type="PROSITE" id="PS00028">
    <property type="entry name" value="ZINC_FINGER_C2H2_1"/>
    <property type="match status" value="1"/>
</dbReference>
<dbReference type="SMART" id="SM00355">
    <property type="entry name" value="ZnF_C2H2"/>
    <property type="match status" value="1"/>
</dbReference>
<comment type="caution">
    <text evidence="4">The sequence shown here is derived from an EMBL/GenBank/DDBJ whole genome shotgun (WGS) entry which is preliminary data.</text>
</comment>
<proteinExistence type="predicted"/>
<evidence type="ECO:0000313" key="4">
    <source>
        <dbReference type="EMBL" id="CCI10854.1"/>
    </source>
</evidence>
<feature type="region of interest" description="Disordered" evidence="2">
    <location>
        <begin position="43"/>
        <end position="66"/>
    </location>
</feature>
<dbReference type="Gene3D" id="3.30.160.60">
    <property type="entry name" value="Classic Zinc Finger"/>
    <property type="match status" value="1"/>
</dbReference>
<feature type="compositionally biased region" description="Low complexity" evidence="2">
    <location>
        <begin position="43"/>
        <end position="55"/>
    </location>
</feature>
<dbReference type="PROSITE" id="PS50157">
    <property type="entry name" value="ZINC_FINGER_C2H2_2"/>
    <property type="match status" value="1"/>
</dbReference>
<dbReference type="EMBL" id="CAIX01000431">
    <property type="protein sequence ID" value="CCI10854.1"/>
    <property type="molecule type" value="Genomic_DNA"/>
</dbReference>
<keyword evidence="1" id="KW-0863">Zinc-finger</keyword>
<dbReference type="GO" id="GO:0008270">
    <property type="term" value="F:zinc ion binding"/>
    <property type="evidence" value="ECO:0007669"/>
    <property type="project" value="UniProtKB-KW"/>
</dbReference>
<evidence type="ECO:0000313" key="5">
    <source>
        <dbReference type="Proteomes" id="UP000053237"/>
    </source>
</evidence>
<dbReference type="Proteomes" id="UP000053237">
    <property type="component" value="Unassembled WGS sequence"/>
</dbReference>
<feature type="domain" description="C2H2-type" evidence="3">
    <location>
        <begin position="73"/>
        <end position="103"/>
    </location>
</feature>
<protein>
    <recommendedName>
        <fullName evidence="3">C2H2-type domain-containing protein</fullName>
    </recommendedName>
</protein>
<name>A0A024FW18_9STRA</name>
<sequence>MTASISNAHIQIRDLTEPFPIHNIDTESYARLLPISSDTVKTHTATFSTETSTSSPRRKKRRRRTAAQIDRKFRCNYSGCTKAYGSEGSLTQHQRLKHVQPKRSSFNCKNQIDSTIYANLHNNPKSSLVPTTLSINHQVHRNVNIRPAIKDDMLQFLVRSEQSHPDCKFTKTHQHGIPSKPNMRSRSNSLPLRLSNGMYLNAPECLLQACSISGSAEDSAARAGPRSPVRIKARSRSECFVDQRYANSPFMNAVSQSNMLKSTGCFENTSHLPQSNHDNQKLHHIETTENALDNAILSTLVDDSFQPDSHEPLSPPYGINESVTIDYCAPSRIQITKGSRTIAGAKVANSDDPEIMINVSDFEDLPVLALDPRNLSIELNDDDSESSFYKIETELENMAATAESTYTFNLH</sequence>